<evidence type="ECO:0000313" key="1">
    <source>
        <dbReference type="EMBL" id="GJE92432.1"/>
    </source>
</evidence>
<sequence length="66" mass="7107">MSHVPCVLRTLCPPWLTGGEAIVPTQHSSGAQCVHGLGLQWRGRRSGRTAQSAFDSFPQCVSISRS</sequence>
<comment type="caution">
    <text evidence="1">The sequence shown here is derived from an EMBL/GenBank/DDBJ whole genome shotgun (WGS) entry which is preliminary data.</text>
</comment>
<proteinExistence type="predicted"/>
<dbReference type="AlphaFoldDB" id="A0A9P3GD19"/>
<name>A0A9P3GD19_9APHY</name>
<dbReference type="EMBL" id="BPQB01000026">
    <property type="protein sequence ID" value="GJE92432.1"/>
    <property type="molecule type" value="Genomic_DNA"/>
</dbReference>
<protein>
    <submittedName>
        <fullName evidence="1">Uncharacterized protein</fullName>
    </submittedName>
</protein>
<dbReference type="Proteomes" id="UP000703269">
    <property type="component" value="Unassembled WGS sequence"/>
</dbReference>
<evidence type="ECO:0000313" key="2">
    <source>
        <dbReference type="Proteomes" id="UP000703269"/>
    </source>
</evidence>
<keyword evidence="2" id="KW-1185">Reference proteome</keyword>
<organism evidence="1 2">
    <name type="scientific">Phanerochaete sordida</name>
    <dbReference type="NCBI Taxonomy" id="48140"/>
    <lineage>
        <taxon>Eukaryota</taxon>
        <taxon>Fungi</taxon>
        <taxon>Dikarya</taxon>
        <taxon>Basidiomycota</taxon>
        <taxon>Agaricomycotina</taxon>
        <taxon>Agaricomycetes</taxon>
        <taxon>Polyporales</taxon>
        <taxon>Phanerochaetaceae</taxon>
        <taxon>Phanerochaete</taxon>
    </lineage>
</organism>
<reference evidence="1 2" key="1">
    <citation type="submission" date="2021-08" db="EMBL/GenBank/DDBJ databases">
        <title>Draft Genome Sequence of Phanerochaete sordida strain YK-624.</title>
        <authorList>
            <person name="Mori T."/>
            <person name="Dohra H."/>
            <person name="Suzuki T."/>
            <person name="Kawagishi H."/>
            <person name="Hirai H."/>
        </authorList>
    </citation>
    <scope>NUCLEOTIDE SEQUENCE [LARGE SCALE GENOMIC DNA]</scope>
    <source>
        <strain evidence="1 2">YK-624</strain>
    </source>
</reference>
<gene>
    <name evidence="1" type="ORF">PsYK624_085860</name>
</gene>
<accession>A0A9P3GD19</accession>